<dbReference type="InterPro" id="IPR028992">
    <property type="entry name" value="Hedgehog/Intein_dom"/>
</dbReference>
<dbReference type="Gene3D" id="2.170.16.10">
    <property type="entry name" value="Hedgehog/Intein (Hint) domain"/>
    <property type="match status" value="1"/>
</dbReference>
<dbReference type="OrthoDB" id="6305173at2"/>
<keyword evidence="3" id="KW-1185">Reference proteome</keyword>
<name>A0A1I1Z942_9RHOB</name>
<accession>A0A1I1Z942</accession>
<gene>
    <name evidence="2" type="ORF">SAMN04488523_10657</name>
</gene>
<dbReference type="Proteomes" id="UP000198977">
    <property type="component" value="Unassembled WGS sequence"/>
</dbReference>
<dbReference type="RefSeq" id="WP_093923626.1">
    <property type="nucleotide sequence ID" value="NZ_FOMW01000006.1"/>
</dbReference>
<evidence type="ECO:0000313" key="2">
    <source>
        <dbReference type="EMBL" id="SFE27033.1"/>
    </source>
</evidence>
<dbReference type="SUPFAM" id="SSF51294">
    <property type="entry name" value="Hedgehog/intein (Hint) domain"/>
    <property type="match status" value="1"/>
</dbReference>
<sequence>MAETTLLLNGFSIIGDPHTNTSASKGGNLLIHNGTAVFEGDDIVVFTVTNVDANGTLSGKSIVTGVTVYNNATDYYNDTPAYTYSGSAKIGNGRAHMGDRYLEFDASSLVSTNANAPVLGELTVVAGVDILGTLATTNGPLKVATYEDIDANGDGSIDGLENADAAFSDDLNLLLVVCFASGTLIETATGLRAVETIAAGDLVMTLDDGLQPVRWAGVQTVSGTGPTAPVHIARGALGNIRPLVVSQNHRMLVSGARAEILFGQSEVLIAAKHLVNNRNIQIRPCAEVSYHHFMFENHQIVFAEGCPAESLYPGAQTLSTLPDSECDEIRHLLPEQFRSGAAMPVSRYELRGYEAAALHAAA</sequence>
<evidence type="ECO:0000259" key="1">
    <source>
        <dbReference type="Pfam" id="PF13403"/>
    </source>
</evidence>
<dbReference type="AlphaFoldDB" id="A0A1I1Z942"/>
<dbReference type="EMBL" id="FOMW01000006">
    <property type="protein sequence ID" value="SFE27033.1"/>
    <property type="molecule type" value="Genomic_DNA"/>
</dbReference>
<organism evidence="2 3">
    <name type="scientific">Sulfitobacter brevis</name>
    <dbReference type="NCBI Taxonomy" id="74348"/>
    <lineage>
        <taxon>Bacteria</taxon>
        <taxon>Pseudomonadati</taxon>
        <taxon>Pseudomonadota</taxon>
        <taxon>Alphaproteobacteria</taxon>
        <taxon>Rhodobacterales</taxon>
        <taxon>Roseobacteraceae</taxon>
        <taxon>Sulfitobacter</taxon>
    </lineage>
</organism>
<feature type="domain" description="Hedgehog/Intein (Hint)" evidence="1">
    <location>
        <begin position="177"/>
        <end position="314"/>
    </location>
</feature>
<proteinExistence type="predicted"/>
<reference evidence="3" key="1">
    <citation type="submission" date="2016-10" db="EMBL/GenBank/DDBJ databases">
        <authorList>
            <person name="Varghese N."/>
            <person name="Submissions S."/>
        </authorList>
    </citation>
    <scope>NUCLEOTIDE SEQUENCE [LARGE SCALE GENOMIC DNA]</scope>
    <source>
        <strain evidence="3">DSM 11443</strain>
    </source>
</reference>
<dbReference type="Pfam" id="PF13403">
    <property type="entry name" value="Hint_2"/>
    <property type="match status" value="1"/>
</dbReference>
<protein>
    <submittedName>
        <fullName evidence="2">Hint domain-containing protein</fullName>
    </submittedName>
</protein>
<dbReference type="STRING" id="74348.SAMN04488523_10657"/>
<dbReference type="InterPro" id="IPR036844">
    <property type="entry name" value="Hint_dom_sf"/>
</dbReference>
<evidence type="ECO:0000313" key="3">
    <source>
        <dbReference type="Proteomes" id="UP000198977"/>
    </source>
</evidence>